<dbReference type="HOGENOM" id="CLU_084417_0_1_11"/>
<sequence>MGVHHVAYATADLDATHRFYTEIMGFSLVKTVSAPTPQGGWAKHLFYATTPPGHVGSPGMIAFWDLHIPDLEPPKTAISVDLGLPDWVNHLAFDAVNEQRFAAKRDAMMNAGLEVVELDHEFCRSVYAHDPNGILVEWCLDVRPFTAAEATQAETKRLAEQPEFDDLPDLVSYQAATEPQIP</sequence>
<proteinExistence type="predicted"/>
<name>R4Z0V3_9ACTN</name>
<keyword evidence="4" id="KW-1185">Reference proteome</keyword>
<dbReference type="eggNOG" id="COG0346">
    <property type="taxonomic scope" value="Bacteria"/>
</dbReference>
<dbReference type="InterPro" id="IPR052537">
    <property type="entry name" value="Extradiol_RC_dioxygenase"/>
</dbReference>
<evidence type="ECO:0000313" key="4">
    <source>
        <dbReference type="Proteomes" id="UP000018291"/>
    </source>
</evidence>
<dbReference type="SUPFAM" id="SSF54593">
    <property type="entry name" value="Glyoxalase/Bleomycin resistance protein/Dihydroxybiphenyl dioxygenase"/>
    <property type="match status" value="1"/>
</dbReference>
<feature type="region of interest" description="Disordered" evidence="1">
    <location>
        <begin position="158"/>
        <end position="182"/>
    </location>
</feature>
<dbReference type="Proteomes" id="UP000018291">
    <property type="component" value="Unassembled WGS sequence"/>
</dbReference>
<dbReference type="Pfam" id="PF00903">
    <property type="entry name" value="Glyoxalase"/>
    <property type="match status" value="1"/>
</dbReference>
<dbReference type="InterPro" id="IPR029068">
    <property type="entry name" value="Glyas_Bleomycin-R_OHBP_Dase"/>
</dbReference>
<evidence type="ECO:0000256" key="1">
    <source>
        <dbReference type="SAM" id="MobiDB-lite"/>
    </source>
</evidence>
<dbReference type="PANTHER" id="PTHR36110:SF4">
    <property type="entry name" value="RING-CLEAVING DIOXYGENASE MHQA-RELATED"/>
    <property type="match status" value="1"/>
</dbReference>
<dbReference type="STRING" id="1229780.BN381_100134"/>
<dbReference type="CDD" id="cd06587">
    <property type="entry name" value="VOC"/>
    <property type="match status" value="1"/>
</dbReference>
<evidence type="ECO:0000259" key="2">
    <source>
        <dbReference type="PROSITE" id="PS51819"/>
    </source>
</evidence>
<evidence type="ECO:0000313" key="3">
    <source>
        <dbReference type="EMBL" id="CCM62247.1"/>
    </source>
</evidence>
<dbReference type="Gene3D" id="3.10.180.10">
    <property type="entry name" value="2,3-Dihydroxybiphenyl 1,2-Dioxygenase, domain 1"/>
    <property type="match status" value="1"/>
</dbReference>
<keyword evidence="3" id="KW-0560">Oxidoreductase</keyword>
<dbReference type="PANTHER" id="PTHR36110">
    <property type="entry name" value="RING-CLEAVING DIOXYGENASE MHQE-RELATED"/>
    <property type="match status" value="1"/>
</dbReference>
<organism evidence="3 4">
    <name type="scientific">Candidatus Neomicrothrix parvicella RN1</name>
    <dbReference type="NCBI Taxonomy" id="1229780"/>
    <lineage>
        <taxon>Bacteria</taxon>
        <taxon>Bacillati</taxon>
        <taxon>Actinomycetota</taxon>
        <taxon>Acidimicrobiia</taxon>
        <taxon>Acidimicrobiales</taxon>
        <taxon>Microthrixaceae</taxon>
        <taxon>Candidatus Neomicrothrix</taxon>
    </lineage>
</organism>
<comment type="caution">
    <text evidence="3">The sequence shown here is derived from an EMBL/GenBank/DDBJ whole genome shotgun (WGS) entry which is preliminary data.</text>
</comment>
<dbReference type="OrthoDB" id="5242400at2"/>
<dbReference type="InterPro" id="IPR037523">
    <property type="entry name" value="VOC_core"/>
</dbReference>
<dbReference type="GO" id="GO:0051213">
    <property type="term" value="F:dioxygenase activity"/>
    <property type="evidence" value="ECO:0007669"/>
    <property type="project" value="UniProtKB-KW"/>
</dbReference>
<feature type="domain" description="VOC" evidence="2">
    <location>
        <begin position="2"/>
        <end position="141"/>
    </location>
</feature>
<dbReference type="AlphaFoldDB" id="R4Z0V3"/>
<accession>R4Z0V3</accession>
<dbReference type="PROSITE" id="PS51819">
    <property type="entry name" value="VOC"/>
    <property type="match status" value="1"/>
</dbReference>
<keyword evidence="3" id="KW-0223">Dioxygenase</keyword>
<dbReference type="InterPro" id="IPR004360">
    <property type="entry name" value="Glyas_Fos-R_dOase_dom"/>
</dbReference>
<protein>
    <submittedName>
        <fullName evidence="3">Putative Glyoxalase/bleomycin resistance protein/dioxygenase</fullName>
    </submittedName>
</protein>
<dbReference type="RefSeq" id="WP_012223459.1">
    <property type="nucleotide sequence ID" value="NZ_HG422565.1"/>
</dbReference>
<reference evidence="3 4" key="1">
    <citation type="journal article" date="2013" name="ISME J.">
        <title>Metabolic model for the filamentous 'Candidatus Microthrix parvicella' based on genomic and metagenomic analyses.</title>
        <authorList>
            <person name="Jon McIlroy S."/>
            <person name="Kristiansen R."/>
            <person name="Albertsen M."/>
            <person name="Michael Karst S."/>
            <person name="Rossetti S."/>
            <person name="Lund Nielsen J."/>
            <person name="Tandoi V."/>
            <person name="James Seviour R."/>
            <person name="Nielsen P.H."/>
        </authorList>
    </citation>
    <scope>NUCLEOTIDE SEQUENCE [LARGE SCALE GENOMIC DNA]</scope>
    <source>
        <strain evidence="3 4">RN1</strain>
    </source>
</reference>
<gene>
    <name evidence="3" type="ORF">BN381_100134</name>
</gene>
<dbReference type="EMBL" id="CANL01000002">
    <property type="protein sequence ID" value="CCM62247.1"/>
    <property type="molecule type" value="Genomic_DNA"/>
</dbReference>